<dbReference type="Pfam" id="PF04365">
    <property type="entry name" value="BrnT_toxin"/>
    <property type="match status" value="1"/>
</dbReference>
<dbReference type="OrthoDB" id="9802417at2"/>
<sequence>MQYDFEWDSQKAKSNFTKHCVSFERAITVFRDPSAISIPDEEHSETEERWVTLGLDSSGSVLLVCHTFKMESIALCKIRVISARKAEKSEIMQYNE</sequence>
<comment type="caution">
    <text evidence="2">The sequence shown here is derived from an EMBL/GenBank/DDBJ whole genome shotgun (WGS) entry which is preliminary data.</text>
</comment>
<name>A0A251X7H0_9GAMM</name>
<organism evidence="2 3">
    <name type="scientific">Thioflexithrix psekupsensis</name>
    <dbReference type="NCBI Taxonomy" id="1570016"/>
    <lineage>
        <taxon>Bacteria</taxon>
        <taxon>Pseudomonadati</taxon>
        <taxon>Pseudomonadota</taxon>
        <taxon>Gammaproteobacteria</taxon>
        <taxon>Thiotrichales</taxon>
        <taxon>Thioflexithrix</taxon>
    </lineage>
</organism>
<dbReference type="InterPro" id="IPR007460">
    <property type="entry name" value="BrnT_toxin"/>
</dbReference>
<dbReference type="RefSeq" id="WP_086487521.1">
    <property type="nucleotide sequence ID" value="NZ_MSLT01000012.1"/>
</dbReference>
<evidence type="ECO:0000313" key="2">
    <source>
        <dbReference type="EMBL" id="OUD13744.1"/>
    </source>
</evidence>
<dbReference type="InterPro" id="IPR038573">
    <property type="entry name" value="BrnT_sf"/>
</dbReference>
<dbReference type="AlphaFoldDB" id="A0A251X7H0"/>
<reference evidence="2 3" key="1">
    <citation type="submission" date="2016-12" db="EMBL/GenBank/DDBJ databases">
        <title>Thioflexothrix psekupsii D3 genome sequencing and assembly.</title>
        <authorList>
            <person name="Fomenkov A."/>
            <person name="Vincze T."/>
            <person name="Grabovich M."/>
            <person name="Anton B.P."/>
            <person name="Dubinina G."/>
            <person name="Orlova M."/>
            <person name="Belousova E."/>
            <person name="Roberts R.J."/>
        </authorList>
    </citation>
    <scope>NUCLEOTIDE SEQUENCE [LARGE SCALE GENOMIC DNA]</scope>
    <source>
        <strain evidence="2">D3</strain>
    </source>
</reference>
<evidence type="ECO:0000313" key="3">
    <source>
        <dbReference type="Proteomes" id="UP000194798"/>
    </source>
</evidence>
<dbReference type="Gene3D" id="3.10.450.530">
    <property type="entry name" value="Ribonuclease toxin, BrnT, of type II toxin-antitoxin system"/>
    <property type="match status" value="1"/>
</dbReference>
<evidence type="ECO:0000313" key="1">
    <source>
        <dbReference type="EMBL" id="OUD12822.1"/>
    </source>
</evidence>
<keyword evidence="3" id="KW-1185">Reference proteome</keyword>
<accession>A0A251X7H0</accession>
<evidence type="ECO:0008006" key="4">
    <source>
        <dbReference type="Google" id="ProtNLM"/>
    </source>
</evidence>
<gene>
    <name evidence="2" type="ORF">TPSD3_05150</name>
    <name evidence="1" type="ORF">TPSD3_12545</name>
</gene>
<dbReference type="EMBL" id="MSLT01000021">
    <property type="protein sequence ID" value="OUD12822.1"/>
    <property type="molecule type" value="Genomic_DNA"/>
</dbReference>
<protein>
    <recommendedName>
        <fullName evidence="4">BrnT family toxin</fullName>
    </recommendedName>
</protein>
<dbReference type="EMBL" id="MSLT01000012">
    <property type="protein sequence ID" value="OUD13744.1"/>
    <property type="molecule type" value="Genomic_DNA"/>
</dbReference>
<proteinExistence type="predicted"/>
<dbReference type="Proteomes" id="UP000194798">
    <property type="component" value="Unassembled WGS sequence"/>
</dbReference>